<accession>A0A2X0K6J8</accession>
<reference evidence="1 2" key="1">
    <citation type="submission" date="2018-06" db="EMBL/GenBank/DDBJ databases">
        <title>Streptacidiphilus pinicola sp. nov., isolated from pine grove soil.</title>
        <authorList>
            <person name="Roh S.G."/>
            <person name="Park S."/>
            <person name="Kim M.-K."/>
            <person name="Yun B.-R."/>
            <person name="Park J."/>
            <person name="Kim M.J."/>
            <person name="Kim Y.S."/>
            <person name="Kim S.B."/>
        </authorList>
    </citation>
    <scope>NUCLEOTIDE SEQUENCE [LARGE SCALE GENOMIC DNA]</scope>
    <source>
        <strain evidence="1 2">MMS16-CNU450</strain>
    </source>
</reference>
<dbReference type="Proteomes" id="UP000248889">
    <property type="component" value="Unassembled WGS sequence"/>
</dbReference>
<gene>
    <name evidence="1" type="ORF">DN069_14690</name>
</gene>
<dbReference type="EMBL" id="QKYN01000056">
    <property type="protein sequence ID" value="RAG84895.1"/>
    <property type="molecule type" value="Genomic_DNA"/>
</dbReference>
<name>A0A2X0K6J8_9ACTN</name>
<keyword evidence="2" id="KW-1185">Reference proteome</keyword>
<organism evidence="1 2">
    <name type="scientific">Streptacidiphilus pinicola</name>
    <dbReference type="NCBI Taxonomy" id="2219663"/>
    <lineage>
        <taxon>Bacteria</taxon>
        <taxon>Bacillati</taxon>
        <taxon>Actinomycetota</taxon>
        <taxon>Actinomycetes</taxon>
        <taxon>Kitasatosporales</taxon>
        <taxon>Streptomycetaceae</taxon>
        <taxon>Streptacidiphilus</taxon>
    </lineage>
</organism>
<protein>
    <submittedName>
        <fullName evidence="1">Uncharacterized protein</fullName>
    </submittedName>
</protein>
<evidence type="ECO:0000313" key="1">
    <source>
        <dbReference type="EMBL" id="RAG84895.1"/>
    </source>
</evidence>
<dbReference type="AlphaFoldDB" id="A0A2X0K6J8"/>
<comment type="caution">
    <text evidence="1">The sequence shown here is derived from an EMBL/GenBank/DDBJ whole genome shotgun (WGS) entry which is preliminary data.</text>
</comment>
<sequence>MGCPEAFCRESDVRGLQYMVGFPEPEFQLSAPGIRLAEMPLRLCQDAWTPPFQLVRELGGKAQQFLGRCLDVRPCFCDVRSVPTALGARSTGGCLASSCELCPRMRH</sequence>
<evidence type="ECO:0000313" key="2">
    <source>
        <dbReference type="Proteomes" id="UP000248889"/>
    </source>
</evidence>
<proteinExistence type="predicted"/>